<dbReference type="PANTHER" id="PTHR43592:SF15">
    <property type="entry name" value="CAAX AMINO TERMINAL PROTEASE FAMILY PROTEIN"/>
    <property type="match status" value="1"/>
</dbReference>
<dbReference type="PANTHER" id="PTHR43592">
    <property type="entry name" value="CAAX AMINO TERMINAL PROTEASE"/>
    <property type="match status" value="1"/>
</dbReference>
<dbReference type="RefSeq" id="WP_285931907.1">
    <property type="nucleotide sequence ID" value="NZ_JASTZU010000034.1"/>
</dbReference>
<keyword evidence="4" id="KW-1185">Reference proteome</keyword>
<dbReference type="EMBL" id="JASTZU010000034">
    <property type="protein sequence ID" value="MDL4840769.1"/>
    <property type="molecule type" value="Genomic_DNA"/>
</dbReference>
<keyword evidence="1" id="KW-1133">Transmembrane helix</keyword>
<feature type="transmembrane region" description="Helical" evidence="1">
    <location>
        <begin position="117"/>
        <end position="139"/>
    </location>
</feature>
<keyword evidence="1" id="KW-0472">Membrane</keyword>
<dbReference type="Proteomes" id="UP001235343">
    <property type="component" value="Unassembled WGS sequence"/>
</dbReference>
<evidence type="ECO:0000259" key="2">
    <source>
        <dbReference type="Pfam" id="PF02517"/>
    </source>
</evidence>
<keyword evidence="3" id="KW-0482">Metalloprotease</keyword>
<evidence type="ECO:0000313" key="3">
    <source>
        <dbReference type="EMBL" id="MDL4840769.1"/>
    </source>
</evidence>
<feature type="transmembrane region" description="Helical" evidence="1">
    <location>
        <begin position="93"/>
        <end position="111"/>
    </location>
</feature>
<organism evidence="3 4">
    <name type="scientific">Aquibacillus rhizosphaerae</name>
    <dbReference type="NCBI Taxonomy" id="3051431"/>
    <lineage>
        <taxon>Bacteria</taxon>
        <taxon>Bacillati</taxon>
        <taxon>Bacillota</taxon>
        <taxon>Bacilli</taxon>
        <taxon>Bacillales</taxon>
        <taxon>Bacillaceae</taxon>
        <taxon>Aquibacillus</taxon>
    </lineage>
</organism>
<name>A0ABT7L5T8_9BACI</name>
<sequence>MKNKQAELIKRMSSNQLKQQVYLSQLLILVVGIVFSFIVFESITDWVKLFEINSSQWLYYGVIPGFIVVLVDLLLMTLLPKSYLDDGGINEKLFKNCSFVEIFVIALLVSISEEVLFRGVVQTSFGYIPASLLFALIHIRYLSKPILLCSIVVLSFYLGYMFEVTHNLFVTIIAHFIIDFTLALIIRFRSKGDSNVRG</sequence>
<feature type="transmembrane region" description="Helical" evidence="1">
    <location>
        <begin position="146"/>
        <end position="162"/>
    </location>
</feature>
<feature type="transmembrane region" description="Helical" evidence="1">
    <location>
        <begin position="168"/>
        <end position="188"/>
    </location>
</feature>
<feature type="transmembrane region" description="Helical" evidence="1">
    <location>
        <begin position="60"/>
        <end position="81"/>
    </location>
</feature>
<evidence type="ECO:0000256" key="1">
    <source>
        <dbReference type="SAM" id="Phobius"/>
    </source>
</evidence>
<evidence type="ECO:0000313" key="4">
    <source>
        <dbReference type="Proteomes" id="UP001235343"/>
    </source>
</evidence>
<dbReference type="Pfam" id="PF02517">
    <property type="entry name" value="Rce1-like"/>
    <property type="match status" value="1"/>
</dbReference>
<comment type="caution">
    <text evidence="3">The sequence shown here is derived from an EMBL/GenBank/DDBJ whole genome shotgun (WGS) entry which is preliminary data.</text>
</comment>
<proteinExistence type="predicted"/>
<feature type="domain" description="CAAX prenyl protease 2/Lysostaphin resistance protein A-like" evidence="2">
    <location>
        <begin position="99"/>
        <end position="180"/>
    </location>
</feature>
<dbReference type="EC" id="3.4.-.-" evidence="3"/>
<feature type="transmembrane region" description="Helical" evidence="1">
    <location>
        <begin position="21"/>
        <end position="40"/>
    </location>
</feature>
<keyword evidence="3" id="KW-0378">Hydrolase</keyword>
<keyword evidence="3" id="KW-0645">Protease</keyword>
<accession>A0ABT7L5T8</accession>
<dbReference type="GO" id="GO:0008237">
    <property type="term" value="F:metallopeptidase activity"/>
    <property type="evidence" value="ECO:0007669"/>
    <property type="project" value="UniProtKB-KW"/>
</dbReference>
<dbReference type="InterPro" id="IPR003675">
    <property type="entry name" value="Rce1/LyrA-like_dom"/>
</dbReference>
<protein>
    <submittedName>
        <fullName evidence="3">CPBP family intramembrane metalloprotease</fullName>
        <ecNumber evidence="3">3.4.-.-</ecNumber>
    </submittedName>
</protein>
<gene>
    <name evidence="3" type="ORF">QQS35_09935</name>
</gene>
<reference evidence="3 4" key="1">
    <citation type="submission" date="2023-06" db="EMBL/GenBank/DDBJ databases">
        <title>Aquibacillus rhizosphaerae LR5S19.</title>
        <authorList>
            <person name="Sun J.-Q."/>
        </authorList>
    </citation>
    <scope>NUCLEOTIDE SEQUENCE [LARGE SCALE GENOMIC DNA]</scope>
    <source>
        <strain evidence="3 4">LR5S19</strain>
    </source>
</reference>
<keyword evidence="1" id="KW-0812">Transmembrane</keyword>